<dbReference type="Gene3D" id="3.40.5.100">
    <property type="match status" value="1"/>
</dbReference>
<dbReference type="RefSeq" id="WP_251812446.1">
    <property type="nucleotide sequence ID" value="NZ_CP101527.1"/>
</dbReference>
<organism evidence="10 11">
    <name type="scientific">Alkalimarinus sediminis</name>
    <dbReference type="NCBI Taxonomy" id="1632866"/>
    <lineage>
        <taxon>Bacteria</taxon>
        <taxon>Pseudomonadati</taxon>
        <taxon>Pseudomonadota</taxon>
        <taxon>Gammaproteobacteria</taxon>
        <taxon>Alteromonadales</taxon>
        <taxon>Alteromonadaceae</taxon>
        <taxon>Alkalimarinus</taxon>
    </lineage>
</organism>
<dbReference type="GO" id="GO:0030791">
    <property type="term" value="F:arsenite methyltransferase activity"/>
    <property type="evidence" value="ECO:0007669"/>
    <property type="project" value="UniProtKB-EC"/>
</dbReference>
<evidence type="ECO:0000256" key="6">
    <source>
        <dbReference type="ARBA" id="ARBA00047941"/>
    </source>
</evidence>
<dbReference type="InterPro" id="IPR025714">
    <property type="entry name" value="Methyltranfer_dom"/>
</dbReference>
<evidence type="ECO:0000313" key="10">
    <source>
        <dbReference type="EMBL" id="UZW76614.1"/>
    </source>
</evidence>
<comment type="catalytic activity">
    <reaction evidence="6">
        <text>arsenic triglutathione + [thioredoxin]-dithiol + S-adenosyl-L-methionine + 2 H2O = methylarsonous acid + [thioredoxin]-disulfide + 3 glutathione + S-adenosyl-L-homocysteine + H(+)</text>
        <dbReference type="Rhea" id="RHEA:69460"/>
        <dbReference type="Rhea" id="RHEA-COMP:10698"/>
        <dbReference type="Rhea" id="RHEA-COMP:10700"/>
        <dbReference type="ChEBI" id="CHEBI:15377"/>
        <dbReference type="ChEBI" id="CHEBI:15378"/>
        <dbReference type="ChEBI" id="CHEBI:17826"/>
        <dbReference type="ChEBI" id="CHEBI:29950"/>
        <dbReference type="ChEBI" id="CHEBI:50058"/>
        <dbReference type="ChEBI" id="CHEBI:57856"/>
        <dbReference type="ChEBI" id="CHEBI:57925"/>
        <dbReference type="ChEBI" id="CHEBI:59789"/>
        <dbReference type="ChEBI" id="CHEBI:183640"/>
        <dbReference type="EC" id="2.1.1.137"/>
    </reaction>
</comment>
<evidence type="ECO:0000313" key="11">
    <source>
        <dbReference type="Proteomes" id="UP001164472"/>
    </source>
</evidence>
<feature type="domain" description="Methyltransferase" evidence="9">
    <location>
        <begin position="61"/>
        <end position="213"/>
    </location>
</feature>
<evidence type="ECO:0000256" key="3">
    <source>
        <dbReference type="ARBA" id="ARBA00034487"/>
    </source>
</evidence>
<evidence type="ECO:0000256" key="1">
    <source>
        <dbReference type="ARBA" id="ARBA00022679"/>
    </source>
</evidence>
<evidence type="ECO:0000256" key="5">
    <source>
        <dbReference type="ARBA" id="ARBA00034545"/>
    </source>
</evidence>
<accession>A0A9E8HLE3</accession>
<evidence type="ECO:0000256" key="7">
    <source>
        <dbReference type="ARBA" id="ARBA00047943"/>
    </source>
</evidence>
<proteinExistence type="inferred from homology"/>
<dbReference type="InterPro" id="IPR029063">
    <property type="entry name" value="SAM-dependent_MTases_sf"/>
</dbReference>
<dbReference type="Pfam" id="PF13847">
    <property type="entry name" value="Methyltransf_31"/>
    <property type="match status" value="1"/>
</dbReference>
<dbReference type="EC" id="2.1.1.137" evidence="4"/>
<protein>
    <recommendedName>
        <fullName evidence="5">Arsenite methyltransferase</fullName>
        <ecNumber evidence="4">2.1.1.137</ecNumber>
    </recommendedName>
</protein>
<dbReference type="AlphaFoldDB" id="A0A9E8HLE3"/>
<comment type="similarity">
    <text evidence="3">Belongs to the methyltransferase superfamily. Arsenite methyltransferase family.</text>
</comment>
<dbReference type="SUPFAM" id="SSF53335">
    <property type="entry name" value="S-adenosyl-L-methionine-dependent methyltransferases"/>
    <property type="match status" value="1"/>
</dbReference>
<dbReference type="Proteomes" id="UP001164472">
    <property type="component" value="Chromosome"/>
</dbReference>
<keyword evidence="2" id="KW-0949">S-adenosyl-L-methionine</keyword>
<keyword evidence="1" id="KW-0808">Transferase</keyword>
<reference evidence="10" key="1">
    <citation type="submission" date="2022-07" db="EMBL/GenBank/DDBJ databases">
        <title>Alkalimarinus sp. nov., isolated from gut of a Alitta virens.</title>
        <authorList>
            <person name="Yang A.I."/>
            <person name="Shin N.-R."/>
        </authorList>
    </citation>
    <scope>NUCLEOTIDE SEQUENCE</scope>
    <source>
        <strain evidence="10">FA028</strain>
    </source>
</reference>
<evidence type="ECO:0000256" key="2">
    <source>
        <dbReference type="ARBA" id="ARBA00022691"/>
    </source>
</evidence>
<sequence>MRDDVKDYYGKVLQHSDDLKTNACCTDSNMPRHIKGALSQVHDEVMSRYYGCGLIAPALLEGTRILDLGSGSGRDCYVLSQWVGENGSVLGVDMTEEQLSVAQKHIDYHTEKFGYAKPNTEFKLGYIERLDELELPDNSFDIIVSNCVINLSPDKEAVMREAYRLLKPGGELYFSDVYADRRVPETLVQDPVLYGECLSGALYWNDFINLAKRSGFIDPRLVEDSVITIDNESVEEKIGHINFFSATYRLFKIPELEPQCEDYGQAVIYKGTIPNHPQVFWLDKHHAIQKGKVFPVCGNTWRMLHDTRFKSHFEFIGNWETHYGIFEGCGTSLPFDLWAVDDTAGDSGGCC</sequence>
<dbReference type="InterPro" id="IPR026669">
    <property type="entry name" value="Arsenite_MeTrfase-like"/>
</dbReference>
<dbReference type="PANTHER" id="PTHR43675:SF8">
    <property type="entry name" value="ARSENITE METHYLTRANSFERASE"/>
    <property type="match status" value="1"/>
</dbReference>
<dbReference type="GO" id="GO:0032259">
    <property type="term" value="P:methylation"/>
    <property type="evidence" value="ECO:0007669"/>
    <property type="project" value="UniProtKB-KW"/>
</dbReference>
<dbReference type="CDD" id="cd02440">
    <property type="entry name" value="AdoMet_MTases"/>
    <property type="match status" value="1"/>
</dbReference>
<evidence type="ECO:0000256" key="4">
    <source>
        <dbReference type="ARBA" id="ARBA00034521"/>
    </source>
</evidence>
<gene>
    <name evidence="10" type="ORF">NNL22_08540</name>
</gene>
<dbReference type="Gene3D" id="3.40.50.150">
    <property type="entry name" value="Vaccinia Virus protein VP39"/>
    <property type="match status" value="1"/>
</dbReference>
<evidence type="ECO:0000259" key="9">
    <source>
        <dbReference type="Pfam" id="PF13847"/>
    </source>
</evidence>
<evidence type="ECO:0000256" key="8">
    <source>
        <dbReference type="ARBA" id="ARBA00048428"/>
    </source>
</evidence>
<dbReference type="PANTHER" id="PTHR43675">
    <property type="entry name" value="ARSENITE METHYLTRANSFERASE"/>
    <property type="match status" value="1"/>
</dbReference>
<name>A0A9E8HLE3_9ALTE</name>
<keyword evidence="11" id="KW-1185">Reference proteome</keyword>
<dbReference type="KEGG" id="asem:NNL22_08540"/>
<comment type="catalytic activity">
    <reaction evidence="8">
        <text>arsenic triglutathione + 3 [thioredoxin]-dithiol + 3 S-adenosyl-L-methionine = trimethylarsine + 3 [thioredoxin]-disulfide + 3 glutathione + 3 S-adenosyl-L-homocysteine + 3 H(+)</text>
        <dbReference type="Rhea" id="RHEA:69432"/>
        <dbReference type="Rhea" id="RHEA-COMP:10698"/>
        <dbReference type="Rhea" id="RHEA-COMP:10700"/>
        <dbReference type="ChEBI" id="CHEBI:15378"/>
        <dbReference type="ChEBI" id="CHEBI:27130"/>
        <dbReference type="ChEBI" id="CHEBI:29950"/>
        <dbReference type="ChEBI" id="CHEBI:50058"/>
        <dbReference type="ChEBI" id="CHEBI:57856"/>
        <dbReference type="ChEBI" id="CHEBI:57925"/>
        <dbReference type="ChEBI" id="CHEBI:59789"/>
        <dbReference type="ChEBI" id="CHEBI:183640"/>
        <dbReference type="EC" id="2.1.1.137"/>
    </reaction>
</comment>
<comment type="catalytic activity">
    <reaction evidence="7">
        <text>arsenic triglutathione + 2 [thioredoxin]-dithiol + 2 S-adenosyl-L-methionine + H2O = dimethylarsinous acid + 2 [thioredoxin]-disulfide + 3 glutathione + 2 S-adenosyl-L-homocysteine + 2 H(+)</text>
        <dbReference type="Rhea" id="RHEA:69464"/>
        <dbReference type="Rhea" id="RHEA-COMP:10698"/>
        <dbReference type="Rhea" id="RHEA-COMP:10700"/>
        <dbReference type="ChEBI" id="CHEBI:15377"/>
        <dbReference type="ChEBI" id="CHEBI:15378"/>
        <dbReference type="ChEBI" id="CHEBI:23808"/>
        <dbReference type="ChEBI" id="CHEBI:29950"/>
        <dbReference type="ChEBI" id="CHEBI:50058"/>
        <dbReference type="ChEBI" id="CHEBI:57856"/>
        <dbReference type="ChEBI" id="CHEBI:57925"/>
        <dbReference type="ChEBI" id="CHEBI:59789"/>
        <dbReference type="ChEBI" id="CHEBI:183640"/>
        <dbReference type="EC" id="2.1.1.137"/>
    </reaction>
</comment>
<keyword evidence="10" id="KW-0489">Methyltransferase</keyword>
<dbReference type="EMBL" id="CP101527">
    <property type="protein sequence ID" value="UZW76614.1"/>
    <property type="molecule type" value="Genomic_DNA"/>
</dbReference>